<dbReference type="EC" id="3.2.1.40" evidence="2"/>
<organism evidence="8 9">
    <name type="scientific">Demequina capsici</name>
    <dbReference type="NCBI Taxonomy" id="3075620"/>
    <lineage>
        <taxon>Bacteria</taxon>
        <taxon>Bacillati</taxon>
        <taxon>Actinomycetota</taxon>
        <taxon>Actinomycetes</taxon>
        <taxon>Micrococcales</taxon>
        <taxon>Demequinaceae</taxon>
        <taxon>Demequina</taxon>
    </lineage>
</organism>
<dbReference type="Gene3D" id="2.60.120.260">
    <property type="entry name" value="Galactose-binding domain-like"/>
    <property type="match status" value="2"/>
</dbReference>
<dbReference type="InterPro" id="IPR035398">
    <property type="entry name" value="Bac_rhamnosid_C"/>
</dbReference>
<dbReference type="PANTHER" id="PTHR33307">
    <property type="entry name" value="ALPHA-RHAMNOSIDASE (EUROFUNG)"/>
    <property type="match status" value="1"/>
</dbReference>
<evidence type="ECO:0000313" key="8">
    <source>
        <dbReference type="EMBL" id="WNM23836.1"/>
    </source>
</evidence>
<keyword evidence="3 8" id="KW-0378">Hydrolase</keyword>
<dbReference type="InterPro" id="IPR013783">
    <property type="entry name" value="Ig-like_fold"/>
</dbReference>
<dbReference type="GO" id="GO:0005975">
    <property type="term" value="P:carbohydrate metabolic process"/>
    <property type="evidence" value="ECO:0007669"/>
    <property type="project" value="InterPro"/>
</dbReference>
<dbReference type="InterPro" id="IPR016007">
    <property type="entry name" value="Alpha_rhamnosid"/>
</dbReference>
<dbReference type="PANTHER" id="PTHR33307:SF6">
    <property type="entry name" value="ALPHA-RHAMNOSIDASE (EUROFUNG)-RELATED"/>
    <property type="match status" value="1"/>
</dbReference>
<evidence type="ECO:0000256" key="3">
    <source>
        <dbReference type="ARBA" id="ARBA00022801"/>
    </source>
</evidence>
<dbReference type="Pfam" id="PF08531">
    <property type="entry name" value="Bac_rhamnosid_N"/>
    <property type="match status" value="1"/>
</dbReference>
<dbReference type="Pfam" id="PF05592">
    <property type="entry name" value="Bac_rhamnosid"/>
    <property type="match status" value="1"/>
</dbReference>
<keyword evidence="9" id="KW-1185">Reference proteome</keyword>
<dbReference type="InterPro" id="IPR008902">
    <property type="entry name" value="Rhamnosid_concanavalin"/>
</dbReference>
<dbReference type="GO" id="GO:0030596">
    <property type="term" value="F:alpha-L-rhamnosidase activity"/>
    <property type="evidence" value="ECO:0007669"/>
    <property type="project" value="UniProtKB-EC"/>
</dbReference>
<dbReference type="AlphaFoldDB" id="A0AA96J9T0"/>
<evidence type="ECO:0000259" key="4">
    <source>
        <dbReference type="Pfam" id="PF05592"/>
    </source>
</evidence>
<dbReference type="Pfam" id="PF17390">
    <property type="entry name" value="Bac_rhamnosid_C"/>
    <property type="match status" value="1"/>
</dbReference>
<dbReference type="Proteomes" id="UP001304125">
    <property type="component" value="Chromosome"/>
</dbReference>
<evidence type="ECO:0000259" key="6">
    <source>
        <dbReference type="Pfam" id="PF17389"/>
    </source>
</evidence>
<evidence type="ECO:0000259" key="7">
    <source>
        <dbReference type="Pfam" id="PF17390"/>
    </source>
</evidence>
<dbReference type="EMBL" id="CP134879">
    <property type="protein sequence ID" value="WNM23836.1"/>
    <property type="molecule type" value="Genomic_DNA"/>
</dbReference>
<dbReference type="InterPro" id="IPR035396">
    <property type="entry name" value="Bac_rhamnosid6H"/>
</dbReference>
<dbReference type="RefSeq" id="WP_313497053.1">
    <property type="nucleotide sequence ID" value="NZ_CP134879.1"/>
</dbReference>
<evidence type="ECO:0000313" key="9">
    <source>
        <dbReference type="Proteomes" id="UP001304125"/>
    </source>
</evidence>
<evidence type="ECO:0000256" key="1">
    <source>
        <dbReference type="ARBA" id="ARBA00001445"/>
    </source>
</evidence>
<proteinExistence type="predicted"/>
<accession>A0AA96J9T0</accession>
<dbReference type="Gene3D" id="2.60.420.10">
    <property type="entry name" value="Maltose phosphorylase, domain 3"/>
    <property type="match status" value="1"/>
</dbReference>
<feature type="domain" description="Alpha-L-rhamnosidase C-terminal" evidence="7">
    <location>
        <begin position="770"/>
        <end position="841"/>
    </location>
</feature>
<dbReference type="InterPro" id="IPR013737">
    <property type="entry name" value="Bac_rhamnosid_N"/>
</dbReference>
<dbReference type="Gene3D" id="2.60.40.10">
    <property type="entry name" value="Immunoglobulins"/>
    <property type="match status" value="1"/>
</dbReference>
<feature type="domain" description="Bacterial alpha-L-rhamnosidase N-terminal" evidence="5">
    <location>
        <begin position="138"/>
        <end position="308"/>
    </location>
</feature>
<protein>
    <recommendedName>
        <fullName evidence="2">alpha-L-rhamnosidase</fullName>
        <ecNumber evidence="2">3.2.1.40</ecNumber>
    </recommendedName>
</protein>
<dbReference type="Gene3D" id="1.50.10.10">
    <property type="match status" value="1"/>
</dbReference>
<dbReference type="PIRSF" id="PIRSF010631">
    <property type="entry name" value="A-rhamnsds"/>
    <property type="match status" value="1"/>
</dbReference>
<comment type="catalytic activity">
    <reaction evidence="1">
        <text>Hydrolysis of terminal non-reducing alpha-L-rhamnose residues in alpha-L-rhamnosides.</text>
        <dbReference type="EC" id="3.2.1.40"/>
    </reaction>
</comment>
<evidence type="ECO:0000259" key="5">
    <source>
        <dbReference type="Pfam" id="PF08531"/>
    </source>
</evidence>
<dbReference type="Pfam" id="PF17389">
    <property type="entry name" value="Bac_rhamnosid6H"/>
    <property type="match status" value="1"/>
</dbReference>
<feature type="domain" description="Alpha-L-rhamnosidase concanavalin-like" evidence="4">
    <location>
        <begin position="320"/>
        <end position="417"/>
    </location>
</feature>
<name>A0AA96J9T0_9MICO</name>
<dbReference type="Pfam" id="PF25788">
    <property type="entry name" value="Ig_Rha78A_N"/>
    <property type="match status" value="1"/>
</dbReference>
<dbReference type="InterPro" id="IPR012341">
    <property type="entry name" value="6hp_glycosidase-like_sf"/>
</dbReference>
<dbReference type="InterPro" id="IPR008928">
    <property type="entry name" value="6-hairpin_glycosidase_sf"/>
</dbReference>
<gene>
    <name evidence="8" type="ORF">RN606_10770</name>
</gene>
<dbReference type="SUPFAM" id="SSF48208">
    <property type="entry name" value="Six-hairpin glycosidases"/>
    <property type="match status" value="1"/>
</dbReference>
<sequence>MTAVVRLRAELRADALGLGSSTPRLSWLLEGADQAADLAEARLLGDARGDTTASLEAADGLLVPWPFAPLASRERVAVAVRARIGGEWTAWSEALEVEVGLLERSAWTEPVVVPSASAPHVLRPSHLLRAEFALAEAPTSARLYATAHGVFAATLNGEGVSDEHLAPGWTSYGHRLRYRVHDVTSLLRAGANVIGVELADGWFRGRIGFDGGLWDVYGEHVGALLQLEVTDAEGRTRTVPLGGSWTAHQGPVVRAGLYEGEAYDSRLEPSGWQEPGFDAHAWTIPETRSIDTIGAALEAAVGEPVRPTEILRPVTVERRASGRIRLDFGQNISGVLRITVDAPAGHTVRLHHAEVLEDDELGTRPLRQAPSIDSYTADGSGRVTWSPRFTIHGFRYAELEGWPGELADGDVVAVAIHTAMERRGWFECSDPMLNRLHENTVWSMRDNFVDLPTDCPQRDERMGWTGDIQVFAPAGEFLYGADGVLTSWLRDVAAEQEPNGWVPNFVPWVECGFPRAASAAWGDAAVIVPWVMYQRRGDVGVLRAQWSSMTAWVDHLELRVGPEGVVDGSMELGDWLDPAAPPDNPGAARTDRYLVASAYVVRSARIVAETALLLGEEQAAARYGALAERVGRALRNRWFSDLSLIAHAPTALALGLEFQLVDDQAVRTRLGELLAQAVREGGHHVQTGFVGTPIICDALASTGHLDDAYALLLQTECPSWLYPVTMGATTIWERWDSMLPDGTINPGDMTSFNHYALGAVVDFLHRVVAGLAPVAPGYRAIEVRPRPGGGLTSASASHLSPFGRISVAWTLHDGDFRLTVDVPPGVAATVVLPDGTERAAGVGSHHYQANLAEAQEHAR</sequence>
<feature type="domain" description="Alpha-L-rhamnosidase six-hairpin glycosidase" evidence="6">
    <location>
        <begin position="422"/>
        <end position="768"/>
    </location>
</feature>
<evidence type="ECO:0000256" key="2">
    <source>
        <dbReference type="ARBA" id="ARBA00012652"/>
    </source>
</evidence>
<reference evidence="8 9" key="1">
    <citation type="submission" date="2023-09" db="EMBL/GenBank/DDBJ databases">
        <title>Demequina sp. a novel bacteria isolated from Capsicum annuum.</title>
        <authorList>
            <person name="Humaira Z."/>
            <person name="Lee J."/>
            <person name="Cho D."/>
        </authorList>
    </citation>
    <scope>NUCLEOTIDE SEQUENCE [LARGE SCALE GENOMIC DNA]</scope>
    <source>
        <strain evidence="8 9">OYTSA14</strain>
    </source>
</reference>